<keyword evidence="4" id="KW-0548">Nucleotidyltransferase</keyword>
<dbReference type="KEGG" id="msaa:QYS49_06745"/>
<dbReference type="GO" id="GO:0016779">
    <property type="term" value="F:nucleotidyltransferase activity"/>
    <property type="evidence" value="ECO:0007669"/>
    <property type="project" value="UniProtKB-KW"/>
</dbReference>
<evidence type="ECO:0000256" key="5">
    <source>
        <dbReference type="ARBA" id="ARBA00022723"/>
    </source>
</evidence>
<dbReference type="SUPFAM" id="SSF81301">
    <property type="entry name" value="Nucleotidyltransferase"/>
    <property type="match status" value="1"/>
</dbReference>
<dbReference type="Pfam" id="PF01909">
    <property type="entry name" value="NTP_transf_2"/>
    <property type="match status" value="1"/>
</dbReference>
<protein>
    <submittedName>
        <fullName evidence="11">Nucleotidyltransferase family protein</fullName>
    </submittedName>
</protein>
<keyword evidence="8" id="KW-0460">Magnesium</keyword>
<dbReference type="GO" id="GO:0005524">
    <property type="term" value="F:ATP binding"/>
    <property type="evidence" value="ECO:0007669"/>
    <property type="project" value="UniProtKB-KW"/>
</dbReference>
<evidence type="ECO:0000256" key="6">
    <source>
        <dbReference type="ARBA" id="ARBA00022741"/>
    </source>
</evidence>
<evidence type="ECO:0000256" key="4">
    <source>
        <dbReference type="ARBA" id="ARBA00022695"/>
    </source>
</evidence>
<evidence type="ECO:0000313" key="12">
    <source>
        <dbReference type="Proteomes" id="UP001230496"/>
    </source>
</evidence>
<organism evidence="11 12">
    <name type="scientific">Marivirga salinarum</name>
    <dbReference type="NCBI Taxonomy" id="3059078"/>
    <lineage>
        <taxon>Bacteria</taxon>
        <taxon>Pseudomonadati</taxon>
        <taxon>Bacteroidota</taxon>
        <taxon>Cytophagia</taxon>
        <taxon>Cytophagales</taxon>
        <taxon>Marivirgaceae</taxon>
        <taxon>Marivirga</taxon>
    </lineage>
</organism>
<comment type="similarity">
    <text evidence="9">Belongs to the MntA antitoxin family.</text>
</comment>
<keyword evidence="6" id="KW-0547">Nucleotide-binding</keyword>
<dbReference type="InterPro" id="IPR052038">
    <property type="entry name" value="Type-VII_TA_antitoxin"/>
</dbReference>
<evidence type="ECO:0000256" key="8">
    <source>
        <dbReference type="ARBA" id="ARBA00022842"/>
    </source>
</evidence>
<sequence>MINVKQKEFILQTLAEYNPKSVGVFGSYARGENTSTSDLDILVDFENSPDLLEIIGIEQKLTEKLGIKVDLITTRSLHPSLKDYVEKDLIALA</sequence>
<dbReference type="Proteomes" id="UP001230496">
    <property type="component" value="Chromosome"/>
</dbReference>
<dbReference type="GO" id="GO:0046872">
    <property type="term" value="F:metal ion binding"/>
    <property type="evidence" value="ECO:0007669"/>
    <property type="project" value="UniProtKB-KW"/>
</dbReference>
<gene>
    <name evidence="11" type="ORF">QYS49_06745</name>
</gene>
<evidence type="ECO:0000256" key="2">
    <source>
        <dbReference type="ARBA" id="ARBA00022649"/>
    </source>
</evidence>
<dbReference type="PANTHER" id="PTHR33571">
    <property type="entry name" value="SSL8005 PROTEIN"/>
    <property type="match status" value="1"/>
</dbReference>
<accession>A0AA49GBB6</accession>
<dbReference type="EMBL" id="CP129971">
    <property type="protein sequence ID" value="WKK76939.2"/>
    <property type="molecule type" value="Genomic_DNA"/>
</dbReference>
<keyword evidence="7" id="KW-0067">ATP-binding</keyword>
<evidence type="ECO:0000256" key="9">
    <source>
        <dbReference type="ARBA" id="ARBA00038276"/>
    </source>
</evidence>
<keyword evidence="2" id="KW-1277">Toxin-antitoxin system</keyword>
<name>A0AA49GBB6_9BACT</name>
<evidence type="ECO:0000256" key="1">
    <source>
        <dbReference type="ARBA" id="ARBA00001946"/>
    </source>
</evidence>
<evidence type="ECO:0000313" key="11">
    <source>
        <dbReference type="EMBL" id="WKK76939.2"/>
    </source>
</evidence>
<dbReference type="Gene3D" id="3.30.460.10">
    <property type="entry name" value="Beta Polymerase, domain 2"/>
    <property type="match status" value="1"/>
</dbReference>
<comment type="cofactor">
    <cofactor evidence="1">
        <name>Mg(2+)</name>
        <dbReference type="ChEBI" id="CHEBI:18420"/>
    </cofactor>
</comment>
<dbReference type="InterPro" id="IPR002934">
    <property type="entry name" value="Polymerase_NTP_transf_dom"/>
</dbReference>
<evidence type="ECO:0000256" key="3">
    <source>
        <dbReference type="ARBA" id="ARBA00022679"/>
    </source>
</evidence>
<evidence type="ECO:0000256" key="7">
    <source>
        <dbReference type="ARBA" id="ARBA00022840"/>
    </source>
</evidence>
<keyword evidence="5" id="KW-0479">Metal-binding</keyword>
<keyword evidence="3" id="KW-0808">Transferase</keyword>
<dbReference type="PANTHER" id="PTHR33571:SF14">
    <property type="entry name" value="PROTEIN ADENYLYLTRANSFERASE MJ0435-RELATED"/>
    <property type="match status" value="1"/>
</dbReference>
<feature type="domain" description="Polymerase nucleotidyl transferase" evidence="10">
    <location>
        <begin position="12"/>
        <end position="91"/>
    </location>
</feature>
<evidence type="ECO:0000259" key="10">
    <source>
        <dbReference type="Pfam" id="PF01909"/>
    </source>
</evidence>
<keyword evidence="12" id="KW-1185">Reference proteome</keyword>
<dbReference type="RefSeq" id="WP_308350038.1">
    <property type="nucleotide sequence ID" value="NZ_CP129971.1"/>
</dbReference>
<dbReference type="CDD" id="cd05403">
    <property type="entry name" value="NT_KNTase_like"/>
    <property type="match status" value="1"/>
</dbReference>
<reference evidence="11 12" key="1">
    <citation type="submission" date="2023-08" db="EMBL/GenBank/DDBJ databases">
        <title>Comparative genomics and taxonomic characterization of three novel marine species of genus Marivirga.</title>
        <authorList>
            <person name="Muhammad N."/>
            <person name="Kim S.-G."/>
        </authorList>
    </citation>
    <scope>NUCLEOTIDE SEQUENCE [LARGE SCALE GENOMIC DNA]</scope>
    <source>
        <strain evidence="11 12">BDSF4-3</strain>
    </source>
</reference>
<proteinExistence type="inferred from homology"/>
<dbReference type="AlphaFoldDB" id="A0AA49GBB6"/>
<dbReference type="InterPro" id="IPR043519">
    <property type="entry name" value="NT_sf"/>
</dbReference>